<dbReference type="RefSeq" id="WP_376866056.1">
    <property type="nucleotide sequence ID" value="NZ_JBHRYB010000005.1"/>
</dbReference>
<protein>
    <recommendedName>
        <fullName evidence="3">HEAT repeat domain-containing protein</fullName>
    </recommendedName>
</protein>
<reference evidence="2" key="1">
    <citation type="journal article" date="2019" name="Int. J. Syst. Evol. Microbiol.">
        <title>The Global Catalogue of Microorganisms (GCM) 10K type strain sequencing project: providing services to taxonomists for standard genome sequencing and annotation.</title>
        <authorList>
            <consortium name="The Broad Institute Genomics Platform"/>
            <consortium name="The Broad Institute Genome Sequencing Center for Infectious Disease"/>
            <person name="Wu L."/>
            <person name="Ma J."/>
        </authorList>
    </citation>
    <scope>NUCLEOTIDE SEQUENCE [LARGE SCALE GENOMIC DNA]</scope>
    <source>
        <strain evidence="2">KCTC 42424</strain>
    </source>
</reference>
<dbReference type="InterPro" id="IPR011989">
    <property type="entry name" value="ARM-like"/>
</dbReference>
<keyword evidence="2" id="KW-1185">Reference proteome</keyword>
<dbReference type="SUPFAM" id="SSF48371">
    <property type="entry name" value="ARM repeat"/>
    <property type="match status" value="1"/>
</dbReference>
<name>A0ABV7VSD1_9GAMM</name>
<evidence type="ECO:0000313" key="2">
    <source>
        <dbReference type="Proteomes" id="UP001595722"/>
    </source>
</evidence>
<dbReference type="InterPro" id="IPR016024">
    <property type="entry name" value="ARM-type_fold"/>
</dbReference>
<sequence>MFQGTRLLFIWLGLMLPAVALADVVTMVRDYTYNASENDSKVSARKAALQQLQVLLIEEVGVQVQSRFDQQQRLEGEDFSRTVQANYQTFARALTKTRILEERWNGETFYLKAEVEVDPDGIGQQIAALVTPAIKPGVSPCETVRLAVVAELKKTPSPARNQRLTEYALQAPIDNDCHRWQYAVLSSLKGSRFPATGYRSWLFEEIAASADHELPQLLPRVISFVFSDLHHTQALSDKEWQQLQQALARVAADRLKRVLRALTNASVRLPQNPAATTSAGRSWQSAALLQQQIDQLLLAADNGQVGKPALSRAALLSLWLQLLAERQPQLMVELLLQRGDQIAEVTPLVQPLSRFYETLIKAAEPSPLLPATDEALHWLLARLESAPQTLSRRQASALYFLLELQQRKLKDKAQAREAEAWLSRTIKPYPQFWATTIAGQRTSEVTKNLWFIRYQLPGAEVCQPQDCAAALFRDNSNSELQRYAQYLEAYGERAAVAEDQVIRKLERLQVQRSSPYRGTLKKLMIQVLVNIHSRDKQAHQLLVTSLEDFDHRVPDAAAAALQQLGDVALAHMIELFPSQSPLVQRRMVKAMGKMAADKTIVSFLKTVPTDNDHMRFAVEDALMAQSR</sequence>
<dbReference type="Gene3D" id="1.25.10.10">
    <property type="entry name" value="Leucine-rich Repeat Variant"/>
    <property type="match status" value="1"/>
</dbReference>
<dbReference type="EMBL" id="JBHRYB010000005">
    <property type="protein sequence ID" value="MFC3680185.1"/>
    <property type="molecule type" value="Genomic_DNA"/>
</dbReference>
<proteinExistence type="predicted"/>
<accession>A0ABV7VSD1</accession>
<comment type="caution">
    <text evidence="1">The sequence shown here is derived from an EMBL/GenBank/DDBJ whole genome shotgun (WGS) entry which is preliminary data.</text>
</comment>
<organism evidence="1 2">
    <name type="scientific">Bacterioplanoides pacificum</name>
    <dbReference type="NCBI Taxonomy" id="1171596"/>
    <lineage>
        <taxon>Bacteria</taxon>
        <taxon>Pseudomonadati</taxon>
        <taxon>Pseudomonadota</taxon>
        <taxon>Gammaproteobacteria</taxon>
        <taxon>Oceanospirillales</taxon>
        <taxon>Oceanospirillaceae</taxon>
        <taxon>Bacterioplanoides</taxon>
    </lineage>
</organism>
<evidence type="ECO:0000313" key="1">
    <source>
        <dbReference type="EMBL" id="MFC3680185.1"/>
    </source>
</evidence>
<dbReference type="Proteomes" id="UP001595722">
    <property type="component" value="Unassembled WGS sequence"/>
</dbReference>
<gene>
    <name evidence="1" type="ORF">ACFOMG_08740</name>
</gene>
<evidence type="ECO:0008006" key="3">
    <source>
        <dbReference type="Google" id="ProtNLM"/>
    </source>
</evidence>